<proteinExistence type="predicted"/>
<dbReference type="EMBL" id="CM055102">
    <property type="protein sequence ID" value="KAJ7539740.1"/>
    <property type="molecule type" value="Genomic_DNA"/>
</dbReference>
<protein>
    <submittedName>
        <fullName evidence="1">Uncharacterized protein</fullName>
    </submittedName>
</protein>
<sequence length="510" mass="57954">MELHSENGRKIFIQRGCRKELGRAPGLALKDRTVSRRQIVLELAGDDISNKVNAYVEVVGPNPICILRHGNAIQGVGSKYHRHDIEFLETGAKFLLQVGDKLSLSITEPNFLTLKVSGDRKEEQKDDACLKEVASVDELAAQAEPGGASNHDCAKLVKKAEKGDDLLEAWKSRRLAKKLGAPDCKVEGILQQKEEDGPVERSAPAFQKDDNLGRLNQMRNNEMLELQEVEQISSKEEEEGIAEAVARRKRLRFELQKEQRKQLEKLELDQNTVDVSKASTSKDVAKIQDEMESEQVDYSQQKHINLLQVDPVADFGFIVEGSEFDKFKGCKNGRNLDWYIDRKRPADNDNEEEEDSSSSRVKGARKNQPKFGKRSLQGHREVEDEDWEGESEDEKVLVTKVKKPRREVEIRTRSRYHSGSETDEQGKTAHNLADIRQKDDQEDDLTGFIVEDSEEEADDDKDEDEWTDDSSDEELNEECEDSEHANTKEEKGSKKSCKPLCEYGSKCYRD</sequence>
<organism evidence="1 2">
    <name type="scientific">Diphasiastrum complanatum</name>
    <name type="common">Issler's clubmoss</name>
    <name type="synonym">Lycopodium complanatum</name>
    <dbReference type="NCBI Taxonomy" id="34168"/>
    <lineage>
        <taxon>Eukaryota</taxon>
        <taxon>Viridiplantae</taxon>
        <taxon>Streptophyta</taxon>
        <taxon>Embryophyta</taxon>
        <taxon>Tracheophyta</taxon>
        <taxon>Lycopodiopsida</taxon>
        <taxon>Lycopodiales</taxon>
        <taxon>Lycopodiaceae</taxon>
        <taxon>Lycopodioideae</taxon>
        <taxon>Diphasiastrum</taxon>
    </lineage>
</organism>
<reference evidence="2" key="1">
    <citation type="journal article" date="2024" name="Proc. Natl. Acad. Sci. U.S.A.">
        <title>Extraordinary preservation of gene collinearity over three hundred million years revealed in homosporous lycophytes.</title>
        <authorList>
            <person name="Li C."/>
            <person name="Wickell D."/>
            <person name="Kuo L.Y."/>
            <person name="Chen X."/>
            <person name="Nie B."/>
            <person name="Liao X."/>
            <person name="Peng D."/>
            <person name="Ji J."/>
            <person name="Jenkins J."/>
            <person name="Williams M."/>
            <person name="Shu S."/>
            <person name="Plott C."/>
            <person name="Barry K."/>
            <person name="Rajasekar S."/>
            <person name="Grimwood J."/>
            <person name="Han X."/>
            <person name="Sun S."/>
            <person name="Hou Z."/>
            <person name="He W."/>
            <person name="Dai G."/>
            <person name="Sun C."/>
            <person name="Schmutz J."/>
            <person name="Leebens-Mack J.H."/>
            <person name="Li F.W."/>
            <person name="Wang L."/>
        </authorList>
    </citation>
    <scope>NUCLEOTIDE SEQUENCE [LARGE SCALE GENOMIC DNA]</scope>
    <source>
        <strain evidence="2">cv. PW_Plant_1</strain>
    </source>
</reference>
<dbReference type="Proteomes" id="UP001162992">
    <property type="component" value="Chromosome 11"/>
</dbReference>
<evidence type="ECO:0000313" key="1">
    <source>
        <dbReference type="EMBL" id="KAJ7539740.1"/>
    </source>
</evidence>
<comment type="caution">
    <text evidence="1">The sequence shown here is derived from an EMBL/GenBank/DDBJ whole genome shotgun (WGS) entry which is preliminary data.</text>
</comment>
<keyword evidence="2" id="KW-1185">Reference proteome</keyword>
<accession>A0ACC2CCV2</accession>
<gene>
    <name evidence="1" type="ORF">O6H91_11G107400</name>
</gene>
<name>A0ACC2CCV2_DIPCM</name>
<evidence type="ECO:0000313" key="2">
    <source>
        <dbReference type="Proteomes" id="UP001162992"/>
    </source>
</evidence>